<comment type="caution">
    <text evidence="1">The sequence shown here is derived from an EMBL/GenBank/DDBJ whole genome shotgun (WGS) entry which is preliminary data.</text>
</comment>
<gene>
    <name evidence="1" type="ORF">O0I10_002513</name>
</gene>
<sequence>MFITGFAVVMAVLATNFVVVAERSITLSKNKSQKKARREMDEKQCLIMDEKKAMAAALS</sequence>
<protein>
    <submittedName>
        <fullName evidence="1">Uncharacterized protein</fullName>
    </submittedName>
</protein>
<name>A0AAD7VCK6_9FUNG</name>
<evidence type="ECO:0000313" key="2">
    <source>
        <dbReference type="Proteomes" id="UP001234581"/>
    </source>
</evidence>
<dbReference type="RefSeq" id="XP_058346619.1">
    <property type="nucleotide sequence ID" value="XM_058482595.1"/>
</dbReference>
<evidence type="ECO:0000313" key="1">
    <source>
        <dbReference type="EMBL" id="KAJ8661706.1"/>
    </source>
</evidence>
<dbReference type="AlphaFoldDB" id="A0AAD7VCK6"/>
<keyword evidence="2" id="KW-1185">Reference proteome</keyword>
<dbReference type="GeneID" id="83209930"/>
<reference evidence="1 2" key="1">
    <citation type="submission" date="2023-03" db="EMBL/GenBank/DDBJ databases">
        <title>Genome sequence of Lichtheimia ornata CBS 291.66.</title>
        <authorList>
            <person name="Mohabir J.T."/>
            <person name="Shea T.P."/>
            <person name="Kurbessoian T."/>
            <person name="Berby B."/>
            <person name="Fontaine J."/>
            <person name="Livny J."/>
            <person name="Gnirke A."/>
            <person name="Stajich J.E."/>
            <person name="Cuomo C.A."/>
        </authorList>
    </citation>
    <scope>NUCLEOTIDE SEQUENCE [LARGE SCALE GENOMIC DNA]</scope>
    <source>
        <strain evidence="1">CBS 291.66</strain>
    </source>
</reference>
<proteinExistence type="predicted"/>
<dbReference type="Proteomes" id="UP001234581">
    <property type="component" value="Unassembled WGS sequence"/>
</dbReference>
<organism evidence="1 2">
    <name type="scientific">Lichtheimia ornata</name>
    <dbReference type="NCBI Taxonomy" id="688661"/>
    <lineage>
        <taxon>Eukaryota</taxon>
        <taxon>Fungi</taxon>
        <taxon>Fungi incertae sedis</taxon>
        <taxon>Mucoromycota</taxon>
        <taxon>Mucoromycotina</taxon>
        <taxon>Mucoromycetes</taxon>
        <taxon>Mucorales</taxon>
        <taxon>Lichtheimiaceae</taxon>
        <taxon>Lichtheimia</taxon>
    </lineage>
</organism>
<accession>A0AAD7VCK6</accession>
<dbReference type="EMBL" id="JARTCD010000007">
    <property type="protein sequence ID" value="KAJ8661706.1"/>
    <property type="molecule type" value="Genomic_DNA"/>
</dbReference>